<dbReference type="OrthoDB" id="423534at2759"/>
<dbReference type="PANTHER" id="PTHR28128:SF1">
    <property type="entry name" value="GOLGI APPARATUS MEMBRANE PROTEIN TVP15"/>
    <property type="match status" value="1"/>
</dbReference>
<reference evidence="6 7" key="1">
    <citation type="submission" date="2019-09" db="EMBL/GenBank/DDBJ databases">
        <authorList>
            <person name="Brejova B."/>
        </authorList>
    </citation>
    <scope>NUCLEOTIDE SEQUENCE [LARGE SCALE GENOMIC DNA]</scope>
</reference>
<evidence type="ECO:0000313" key="7">
    <source>
        <dbReference type="Proteomes" id="UP000398389"/>
    </source>
</evidence>
<dbReference type="GO" id="GO:0016192">
    <property type="term" value="P:vesicle-mediated transport"/>
    <property type="evidence" value="ECO:0007669"/>
    <property type="project" value="TreeGrafter"/>
</dbReference>
<evidence type="ECO:0008006" key="8">
    <source>
        <dbReference type="Google" id="ProtNLM"/>
    </source>
</evidence>
<protein>
    <recommendedName>
        <fullName evidence="8">Golgi apparatus membrane protein TVP15</fullName>
    </recommendedName>
</protein>
<gene>
    <name evidence="6" type="ORF">SAPINGB_P002947</name>
</gene>
<dbReference type="GeneID" id="43581765"/>
<evidence type="ECO:0000313" key="6">
    <source>
        <dbReference type="EMBL" id="VVT50989.1"/>
    </source>
</evidence>
<dbReference type="Proteomes" id="UP000398389">
    <property type="component" value="Unassembled WGS sequence"/>
</dbReference>
<evidence type="ECO:0000256" key="1">
    <source>
        <dbReference type="ARBA" id="ARBA00004141"/>
    </source>
</evidence>
<evidence type="ECO:0000256" key="4">
    <source>
        <dbReference type="ARBA" id="ARBA00023136"/>
    </source>
</evidence>
<dbReference type="EMBL" id="CABVLU010000002">
    <property type="protein sequence ID" value="VVT50989.1"/>
    <property type="molecule type" value="Genomic_DNA"/>
</dbReference>
<dbReference type="PANTHER" id="PTHR28128">
    <property type="entry name" value="GOLGI APPARATUS MEMBRANE PROTEIN TVP15"/>
    <property type="match status" value="1"/>
</dbReference>
<sequence>MPISLPQLGSFDLSIAFRLVNLVVGVLFILGGISQFFPVSFQSTIIGVYVIIFGLGLILLEFRVPPLTYSYASFLFSFVGRGIFYTFIGSLLLHDHVLRIVGGSVIIFIGVVYILLEFVASIQKPYSMITPNDGGYEDHTETL</sequence>
<dbReference type="Pfam" id="PF08507">
    <property type="entry name" value="COPI_assoc"/>
    <property type="match status" value="1"/>
</dbReference>
<dbReference type="GO" id="GO:0000139">
    <property type="term" value="C:Golgi membrane"/>
    <property type="evidence" value="ECO:0007669"/>
    <property type="project" value="TreeGrafter"/>
</dbReference>
<keyword evidence="2 5" id="KW-0812">Transmembrane</keyword>
<keyword evidence="3 5" id="KW-1133">Transmembrane helix</keyword>
<keyword evidence="4 5" id="KW-0472">Membrane</keyword>
<evidence type="ECO:0000256" key="5">
    <source>
        <dbReference type="SAM" id="Phobius"/>
    </source>
</evidence>
<feature type="transmembrane region" description="Helical" evidence="5">
    <location>
        <begin position="12"/>
        <end position="33"/>
    </location>
</feature>
<feature type="transmembrane region" description="Helical" evidence="5">
    <location>
        <begin position="72"/>
        <end position="94"/>
    </location>
</feature>
<proteinExistence type="predicted"/>
<dbReference type="InterPro" id="IPR013714">
    <property type="entry name" value="Golgi_TVP15"/>
</dbReference>
<name>A0A5E8BJ12_9ASCO</name>
<feature type="transmembrane region" description="Helical" evidence="5">
    <location>
        <begin position="39"/>
        <end position="60"/>
    </location>
</feature>
<dbReference type="RefSeq" id="XP_031853556.1">
    <property type="nucleotide sequence ID" value="XM_031997665.1"/>
</dbReference>
<accession>A0A5E8BJ12</accession>
<organism evidence="6 7">
    <name type="scientific">Magnusiomyces paraingens</name>
    <dbReference type="NCBI Taxonomy" id="2606893"/>
    <lineage>
        <taxon>Eukaryota</taxon>
        <taxon>Fungi</taxon>
        <taxon>Dikarya</taxon>
        <taxon>Ascomycota</taxon>
        <taxon>Saccharomycotina</taxon>
        <taxon>Dipodascomycetes</taxon>
        <taxon>Dipodascales</taxon>
        <taxon>Dipodascaceae</taxon>
        <taxon>Magnusiomyces</taxon>
    </lineage>
</organism>
<comment type="subcellular location">
    <subcellularLocation>
        <location evidence="1">Membrane</location>
        <topology evidence="1">Multi-pass membrane protein</topology>
    </subcellularLocation>
</comment>
<keyword evidence="7" id="KW-1185">Reference proteome</keyword>
<evidence type="ECO:0000256" key="3">
    <source>
        <dbReference type="ARBA" id="ARBA00022989"/>
    </source>
</evidence>
<dbReference type="AlphaFoldDB" id="A0A5E8BJ12"/>
<evidence type="ECO:0000256" key="2">
    <source>
        <dbReference type="ARBA" id="ARBA00022692"/>
    </source>
</evidence>
<feature type="transmembrane region" description="Helical" evidence="5">
    <location>
        <begin position="100"/>
        <end position="120"/>
    </location>
</feature>